<protein>
    <recommendedName>
        <fullName evidence="1">Pyrrolo-quinoline quinone repeat domain-containing protein</fullName>
    </recommendedName>
</protein>
<dbReference type="AlphaFoldDB" id="A0A4P2Q0Y5"/>
<dbReference type="PANTHER" id="PTHR34512:SF30">
    <property type="entry name" value="OUTER MEMBRANE PROTEIN ASSEMBLY FACTOR BAMB"/>
    <property type="match status" value="1"/>
</dbReference>
<proteinExistence type="predicted"/>
<dbReference type="PANTHER" id="PTHR34512">
    <property type="entry name" value="CELL SURFACE PROTEIN"/>
    <property type="match status" value="1"/>
</dbReference>
<accession>A0A4P2Q0Y5</accession>
<dbReference type="Gene3D" id="2.130.10.10">
    <property type="entry name" value="YVTN repeat-like/Quinoprotein amine dehydrogenase"/>
    <property type="match status" value="2"/>
</dbReference>
<dbReference type="SUPFAM" id="SSF50998">
    <property type="entry name" value="Quinoprotein alcohol dehydrogenase-like"/>
    <property type="match status" value="1"/>
</dbReference>
<evidence type="ECO:0000313" key="2">
    <source>
        <dbReference type="EMBL" id="AUX22874.1"/>
    </source>
</evidence>
<dbReference type="RefSeq" id="WP_129347964.1">
    <property type="nucleotide sequence ID" value="NZ_CP012670.1"/>
</dbReference>
<gene>
    <name evidence="2" type="ORF">SOCEGT47_033900</name>
</gene>
<dbReference type="SMART" id="SM00564">
    <property type="entry name" value="PQQ"/>
    <property type="match status" value="4"/>
</dbReference>
<organism evidence="2 3">
    <name type="scientific">Sorangium cellulosum</name>
    <name type="common">Polyangium cellulosum</name>
    <dbReference type="NCBI Taxonomy" id="56"/>
    <lineage>
        <taxon>Bacteria</taxon>
        <taxon>Pseudomonadati</taxon>
        <taxon>Myxococcota</taxon>
        <taxon>Polyangia</taxon>
        <taxon>Polyangiales</taxon>
        <taxon>Polyangiaceae</taxon>
        <taxon>Sorangium</taxon>
    </lineage>
</organism>
<dbReference type="InterPro" id="IPR018391">
    <property type="entry name" value="PQQ_b-propeller_rpt"/>
</dbReference>
<dbReference type="InterPro" id="IPR015943">
    <property type="entry name" value="WD40/YVTN_repeat-like_dom_sf"/>
</dbReference>
<sequence length="807" mass="86056">MPGLSLVADNTRCSPEPERTSLHEVLDFVLEGARSAPPPLDEAALPLRAETEALPLLCDLAEAAAELASGRRARAVVRLCLEPDAWELGLERVGRDLLVTVFRGGDVPEIALHERRFEGAALSARILAALDRLASRRGAGARQGARGGNDAEHGGLGEHRLPAARRCLAAALPFSPDEPAGEPAIVGVEPTSEIPIAIAAEALLRTSPGAALAQPAVLRADLFSLLFRGKIRVLVGEEARELPDVFVFPFAEQLASLSLESLDAWARRQPYHRRLTVGGAILGVRLHSEGALSLTLGVPRAGRGVSADPRALGPGRGSAFAAAEERAQTWTFPAVDVAALAQGVVAFGRALARSLVRRDRGQASNLRLFEFRARVRALSERLRELTRNDAKINVAPETYRAFAAAARPQAAAEDTFGRTRLRFTARWVAAIPSLDLRATFLCGDVLVVGSTRELTCIDRRTGECLWRTQAPRAVSVMTPVGLGRLLPDGTLQLHELATGEVAWSARLSPRVGANASGAVVSAPGLPRMLIVSEGTRHLAAVDLYSGEVRWRYAARRGENFRLRRAGKLVVVGSGEPALVALDVLSGEVVWRFCDRLPFASAVAVDHDALFAVAGDGAFVGRGGARLHHLDPWSGEARWTVDLPRHVAPVGAPLLGPETVCVVTHGRRGTGLVGLDRKTGATRFELTACAATASCLMVDDVVVVNSEAGELVGVGAHDGAIRYRHVLAGGVEGDRPRRLEPVLRSGALFVPQNEVHVVRPRDGALLGKVPTDLIPDLLRVDERCDVYVAEESGHLAAFAAAPRLSLVQ</sequence>
<reference evidence="2 3" key="1">
    <citation type="submission" date="2015-09" db="EMBL/GenBank/DDBJ databases">
        <title>Sorangium comparison.</title>
        <authorList>
            <person name="Zaburannyi N."/>
            <person name="Bunk B."/>
            <person name="Overmann J."/>
            <person name="Mueller R."/>
        </authorList>
    </citation>
    <scope>NUCLEOTIDE SEQUENCE [LARGE SCALE GENOMIC DNA]</scope>
    <source>
        <strain evidence="2 3">So ceGT47</strain>
    </source>
</reference>
<dbReference type="OrthoDB" id="246101at2"/>
<feature type="domain" description="Pyrrolo-quinoline quinone repeat" evidence="1">
    <location>
        <begin position="579"/>
        <end position="734"/>
    </location>
</feature>
<name>A0A4P2Q0Y5_SORCE</name>
<evidence type="ECO:0000259" key="1">
    <source>
        <dbReference type="Pfam" id="PF13360"/>
    </source>
</evidence>
<dbReference type="Proteomes" id="UP000295781">
    <property type="component" value="Chromosome"/>
</dbReference>
<dbReference type="InterPro" id="IPR002372">
    <property type="entry name" value="PQQ_rpt_dom"/>
</dbReference>
<dbReference type="InterPro" id="IPR011047">
    <property type="entry name" value="Quinoprotein_ADH-like_sf"/>
</dbReference>
<dbReference type="EMBL" id="CP012670">
    <property type="protein sequence ID" value="AUX22874.1"/>
    <property type="molecule type" value="Genomic_DNA"/>
</dbReference>
<feature type="domain" description="Pyrrolo-quinoline quinone repeat" evidence="1">
    <location>
        <begin position="443"/>
        <end position="560"/>
    </location>
</feature>
<dbReference type="Pfam" id="PF13360">
    <property type="entry name" value="PQQ_2"/>
    <property type="match status" value="2"/>
</dbReference>
<evidence type="ECO:0000313" key="3">
    <source>
        <dbReference type="Proteomes" id="UP000295781"/>
    </source>
</evidence>